<evidence type="ECO:0000256" key="9">
    <source>
        <dbReference type="ARBA" id="ARBA00023315"/>
    </source>
</evidence>
<dbReference type="STRING" id="984487.A0A1E4SQG3"/>
<protein>
    <recommendedName>
        <fullName evidence="5">N-alpha-acetyltransferase 40</fullName>
        <ecNumber evidence="4">2.3.1.257</ecNumber>
    </recommendedName>
</protein>
<evidence type="ECO:0000256" key="10">
    <source>
        <dbReference type="ARBA" id="ARBA00047821"/>
    </source>
</evidence>
<dbReference type="PANTHER" id="PTHR20531">
    <property type="entry name" value="N-ALPHA-ACETYLTRANSFERASE 40"/>
    <property type="match status" value="1"/>
</dbReference>
<sequence length="196" mass="22862">MQSLARTISEQVPAAFKPLEEAKLNWAPVEQLRTVDIALFLGLLRLNLNDFYVAHHGPNWMEDKQEEMLEPGLVYVWYTSAKGLLGFVLFKVCENDDMIVLYLYEIHVNPEVHNQSIGTHLLTSFHALIPILHQCEHPHLQDIEGTGLTVFSDNVRAFEWYIRMGYQYTLDSPRDRKLRSGKIVKPDYYLLKWLYV</sequence>
<dbReference type="GO" id="GO:0010485">
    <property type="term" value="F:histone H4 acetyltransferase activity"/>
    <property type="evidence" value="ECO:0007669"/>
    <property type="project" value="InterPro"/>
</dbReference>
<dbReference type="InterPro" id="IPR000182">
    <property type="entry name" value="GNAT_dom"/>
</dbReference>
<evidence type="ECO:0000256" key="5">
    <source>
        <dbReference type="ARBA" id="ARBA00015043"/>
    </source>
</evidence>
<name>A0A1E4SQG3_9ASCO</name>
<dbReference type="OrthoDB" id="424551at2759"/>
<evidence type="ECO:0000259" key="12">
    <source>
        <dbReference type="PROSITE" id="PS51186"/>
    </source>
</evidence>
<evidence type="ECO:0000256" key="2">
    <source>
        <dbReference type="ARBA" id="ARBA00004496"/>
    </source>
</evidence>
<dbReference type="GO" id="GO:0005737">
    <property type="term" value="C:cytoplasm"/>
    <property type="evidence" value="ECO:0007669"/>
    <property type="project" value="UniProtKB-SubCell"/>
</dbReference>
<gene>
    <name evidence="13" type="ORF">CANTADRAFT_45487</name>
</gene>
<proteinExistence type="inferred from homology"/>
<comment type="catalytic activity">
    <reaction evidence="10">
        <text>N-terminal L-seryl-[histone H2A] + acetyl-CoA = N-terminal N(alpha)-acetyl-L-seryl-[histone H2A] + CoA + H(+)</text>
        <dbReference type="Rhea" id="RHEA:50600"/>
        <dbReference type="Rhea" id="RHEA-COMP:12742"/>
        <dbReference type="Rhea" id="RHEA-COMP:12744"/>
        <dbReference type="ChEBI" id="CHEBI:15378"/>
        <dbReference type="ChEBI" id="CHEBI:57287"/>
        <dbReference type="ChEBI" id="CHEBI:57288"/>
        <dbReference type="ChEBI" id="CHEBI:64738"/>
        <dbReference type="ChEBI" id="CHEBI:83690"/>
        <dbReference type="EC" id="2.3.1.257"/>
    </reaction>
</comment>
<evidence type="ECO:0000256" key="3">
    <source>
        <dbReference type="ARBA" id="ARBA00008870"/>
    </source>
</evidence>
<dbReference type="EMBL" id="KV453909">
    <property type="protein sequence ID" value="ODV81735.1"/>
    <property type="molecule type" value="Genomic_DNA"/>
</dbReference>
<dbReference type="Proteomes" id="UP000094285">
    <property type="component" value="Unassembled WGS sequence"/>
</dbReference>
<dbReference type="PROSITE" id="PS51186">
    <property type="entry name" value="GNAT"/>
    <property type="match status" value="1"/>
</dbReference>
<dbReference type="GO" id="GO:1990189">
    <property type="term" value="F:protein N-terminal-serine acetyltransferase activity"/>
    <property type="evidence" value="ECO:0007669"/>
    <property type="project" value="UniProtKB-EC"/>
</dbReference>
<comment type="catalytic activity">
    <reaction evidence="11">
        <text>N-terminal L-seryl-[histone H4] + acetyl-CoA = N-terminal N(alpha)-acetyl-L-seryl-[histone H4] + CoA + H(+)</text>
        <dbReference type="Rhea" id="RHEA:50596"/>
        <dbReference type="Rhea" id="RHEA-COMP:12740"/>
        <dbReference type="Rhea" id="RHEA-COMP:12743"/>
        <dbReference type="ChEBI" id="CHEBI:15378"/>
        <dbReference type="ChEBI" id="CHEBI:57287"/>
        <dbReference type="ChEBI" id="CHEBI:57288"/>
        <dbReference type="ChEBI" id="CHEBI:64738"/>
        <dbReference type="ChEBI" id="CHEBI:83690"/>
        <dbReference type="EC" id="2.3.1.257"/>
    </reaction>
</comment>
<keyword evidence="6" id="KW-0963">Cytoplasm</keyword>
<evidence type="ECO:0000256" key="4">
    <source>
        <dbReference type="ARBA" id="ARBA00012950"/>
    </source>
</evidence>
<dbReference type="GO" id="GO:0043998">
    <property type="term" value="F:histone H2A acetyltransferase activity"/>
    <property type="evidence" value="ECO:0007669"/>
    <property type="project" value="InterPro"/>
</dbReference>
<keyword evidence="8" id="KW-0539">Nucleus</keyword>
<dbReference type="InterPro" id="IPR039949">
    <property type="entry name" value="NAA40"/>
</dbReference>
<comment type="subcellular location">
    <subcellularLocation>
        <location evidence="2">Cytoplasm</location>
    </subcellularLocation>
    <subcellularLocation>
        <location evidence="1">Nucleus</location>
    </subcellularLocation>
</comment>
<evidence type="ECO:0000313" key="14">
    <source>
        <dbReference type="Proteomes" id="UP000094285"/>
    </source>
</evidence>
<evidence type="ECO:0000256" key="7">
    <source>
        <dbReference type="ARBA" id="ARBA00022679"/>
    </source>
</evidence>
<evidence type="ECO:0000256" key="11">
    <source>
        <dbReference type="ARBA" id="ARBA00049524"/>
    </source>
</evidence>
<dbReference type="SUPFAM" id="SSF55729">
    <property type="entry name" value="Acyl-CoA N-acyltransferases (Nat)"/>
    <property type="match status" value="1"/>
</dbReference>
<keyword evidence="14" id="KW-1185">Reference proteome</keyword>
<evidence type="ECO:0000256" key="1">
    <source>
        <dbReference type="ARBA" id="ARBA00004123"/>
    </source>
</evidence>
<dbReference type="RefSeq" id="XP_020066857.1">
    <property type="nucleotide sequence ID" value="XM_020209222.1"/>
</dbReference>
<dbReference type="Pfam" id="PF00583">
    <property type="entry name" value="Acetyltransf_1"/>
    <property type="match status" value="1"/>
</dbReference>
<feature type="domain" description="N-acetyltransferase" evidence="12">
    <location>
        <begin position="30"/>
        <end position="195"/>
    </location>
</feature>
<evidence type="ECO:0000256" key="6">
    <source>
        <dbReference type="ARBA" id="ARBA00022490"/>
    </source>
</evidence>
<keyword evidence="7" id="KW-0808">Transferase</keyword>
<evidence type="ECO:0000256" key="8">
    <source>
        <dbReference type="ARBA" id="ARBA00023242"/>
    </source>
</evidence>
<dbReference type="PANTHER" id="PTHR20531:SF1">
    <property type="entry name" value="N-ALPHA-ACETYLTRANSFERASE 40"/>
    <property type="match status" value="1"/>
</dbReference>
<dbReference type="AlphaFoldDB" id="A0A1E4SQG3"/>
<keyword evidence="9" id="KW-0012">Acyltransferase</keyword>
<dbReference type="InterPro" id="IPR016181">
    <property type="entry name" value="Acyl_CoA_acyltransferase"/>
</dbReference>
<dbReference type="GeneID" id="30983358"/>
<dbReference type="GO" id="GO:0005634">
    <property type="term" value="C:nucleus"/>
    <property type="evidence" value="ECO:0007669"/>
    <property type="project" value="UniProtKB-SubCell"/>
</dbReference>
<dbReference type="EC" id="2.3.1.257" evidence="4"/>
<organism evidence="13 14">
    <name type="scientific">Suhomyces tanzawaensis NRRL Y-17324</name>
    <dbReference type="NCBI Taxonomy" id="984487"/>
    <lineage>
        <taxon>Eukaryota</taxon>
        <taxon>Fungi</taxon>
        <taxon>Dikarya</taxon>
        <taxon>Ascomycota</taxon>
        <taxon>Saccharomycotina</taxon>
        <taxon>Pichiomycetes</taxon>
        <taxon>Debaryomycetaceae</taxon>
        <taxon>Suhomyces</taxon>
    </lineage>
</organism>
<reference evidence="14" key="1">
    <citation type="submission" date="2016-05" db="EMBL/GenBank/DDBJ databases">
        <title>Comparative genomics of biotechnologically important yeasts.</title>
        <authorList>
            <consortium name="DOE Joint Genome Institute"/>
            <person name="Riley R."/>
            <person name="Haridas S."/>
            <person name="Wolfe K.H."/>
            <person name="Lopes M.R."/>
            <person name="Hittinger C.T."/>
            <person name="Goker M."/>
            <person name="Salamov A."/>
            <person name="Wisecaver J."/>
            <person name="Long T.M."/>
            <person name="Aerts A.L."/>
            <person name="Barry K."/>
            <person name="Choi C."/>
            <person name="Clum A."/>
            <person name="Coughlan A.Y."/>
            <person name="Deshpande S."/>
            <person name="Douglass A.P."/>
            <person name="Hanson S.J."/>
            <person name="Klenk H.-P."/>
            <person name="Labutti K."/>
            <person name="Lapidus A."/>
            <person name="Lindquist E."/>
            <person name="Lipzen A."/>
            <person name="Meier-Kolthoff J.P."/>
            <person name="Ohm R.A."/>
            <person name="Otillar R.P."/>
            <person name="Pangilinan J."/>
            <person name="Peng Y."/>
            <person name="Rokas A."/>
            <person name="Rosa C.A."/>
            <person name="Scheuner C."/>
            <person name="Sibirny A.A."/>
            <person name="Slot J.C."/>
            <person name="Stielow J.B."/>
            <person name="Sun H."/>
            <person name="Kurtzman C.P."/>
            <person name="Blackwell M."/>
            <person name="Grigoriev I.V."/>
            <person name="Jeffries T.W."/>
        </authorList>
    </citation>
    <scope>NUCLEOTIDE SEQUENCE [LARGE SCALE GENOMIC DNA]</scope>
    <source>
        <strain evidence="14">NRRL Y-17324</strain>
    </source>
</reference>
<comment type="similarity">
    <text evidence="3">Belongs to the acetyltransferase family. NAA40 subfamily.</text>
</comment>
<dbReference type="Gene3D" id="3.40.630.30">
    <property type="match status" value="1"/>
</dbReference>
<accession>A0A1E4SQG3</accession>
<evidence type="ECO:0000313" key="13">
    <source>
        <dbReference type="EMBL" id="ODV81735.1"/>
    </source>
</evidence>